<evidence type="ECO:0000313" key="10">
    <source>
        <dbReference type="EMBL" id="GFO12697.1"/>
    </source>
</evidence>
<dbReference type="SUPFAM" id="SSF48065">
    <property type="entry name" value="DBL homology domain (DH-domain)"/>
    <property type="match status" value="1"/>
</dbReference>
<feature type="compositionally biased region" description="Polar residues" evidence="7">
    <location>
        <begin position="844"/>
        <end position="858"/>
    </location>
</feature>
<name>A0AAV4AZI7_9GAST</name>
<evidence type="ECO:0000256" key="2">
    <source>
        <dbReference type="ARBA" id="ARBA00022490"/>
    </source>
</evidence>
<keyword evidence="11" id="KW-1185">Reference proteome</keyword>
<feature type="region of interest" description="Disordered" evidence="7">
    <location>
        <begin position="1086"/>
        <end position="1125"/>
    </location>
</feature>
<keyword evidence="4" id="KW-0863">Zinc-finger</keyword>
<feature type="compositionally biased region" description="Polar residues" evidence="7">
    <location>
        <begin position="1172"/>
        <end position="1183"/>
    </location>
</feature>
<feature type="region of interest" description="Disordered" evidence="7">
    <location>
        <begin position="1267"/>
        <end position="1394"/>
    </location>
</feature>
<evidence type="ECO:0000259" key="8">
    <source>
        <dbReference type="PROSITE" id="PS50003"/>
    </source>
</evidence>
<feature type="compositionally biased region" description="Low complexity" evidence="7">
    <location>
        <begin position="868"/>
        <end position="890"/>
    </location>
</feature>
<keyword evidence="4" id="KW-0479">Metal-binding</keyword>
<feature type="region of interest" description="Disordered" evidence="7">
    <location>
        <begin position="844"/>
        <end position="904"/>
    </location>
</feature>
<dbReference type="InterPro" id="IPR000219">
    <property type="entry name" value="DH_dom"/>
</dbReference>
<evidence type="ECO:0000313" key="11">
    <source>
        <dbReference type="Proteomes" id="UP000735302"/>
    </source>
</evidence>
<evidence type="ECO:0000259" key="9">
    <source>
        <dbReference type="PROSITE" id="PS50010"/>
    </source>
</evidence>
<feature type="domain" description="PH" evidence="8">
    <location>
        <begin position="519"/>
        <end position="623"/>
    </location>
</feature>
<evidence type="ECO:0000256" key="7">
    <source>
        <dbReference type="SAM" id="MobiDB-lite"/>
    </source>
</evidence>
<keyword evidence="3" id="KW-0597">Phosphoprotein</keyword>
<keyword evidence="2" id="KW-0963">Cytoplasm</keyword>
<dbReference type="InterPro" id="IPR041020">
    <property type="entry name" value="PH_16"/>
</dbReference>
<evidence type="ECO:0000256" key="1">
    <source>
        <dbReference type="ARBA" id="ARBA00004496"/>
    </source>
</evidence>
<sequence length="1394" mass="154445">MSFVSSHWFLTAALRCKHFTRDNLALQRDGSSHGSHGPRETSSQAGALTEHRQSASVHHGTSLRPSHSFKDKRSSSAPVKPQPPGQLSAPPQLSHRHSLPTASKAISEETEGDAGSGSTMDGQGQTSNMTETISESMESLDGVKLPLHHGLAGCFLSTDRGCGGEFDLALACAKKAHLGGTMDPISSVCMECSEWKQEIPNDVLFVVCMWPHACFELKPADFRTELLTAEPPRPASVEIRAGEAKLFIDQAISIERDLIKPTMHRYRTVWVGMWVASRSLKTLKKLSTKDIKRQDTIWELINTEKQYVKRLKIMQNIFAQSMLRDMNFTKDQVDRLFPRLDELVDLHADFLRQLLARQAKSEDRFVEDIGDVLLTQFQDSTAEKMKTLYGVFCSKHTEAMQLYKEFLKVDRKFQNFAKKCTNLSVCEKRDISDFILGVTVRLSKYPILIEAILKSTKDKKDREHLSRALLMSKEVVQHIDEKVAAYEKLLDIVSKMDSRAVTFKNKKFKRQDLNTEGRDLLHSGKIGWKSARGRIYDVLAVVLTDIIVFLQKNEQKYTFLMQDNKSCVIPLYRLLIREKQDARDSLGIYMISTNHTTPEMYELVCSSKAEREDWIRTLQDAIRACPPEVESEDQWAWGSGGRTNTSAQAEAAAIVMSMEQERRRREEHANQIKLLIEQLHEKDDAIKACCDEKSKLMLELLELSTLRQEAGSRPNSQEIANANESVDIVQAAMEEASRLTTILQGSGTQLSRSVSSVGEHHSSTFVATPVPKRAETFAGFDSSHESPKMSAMKQKFSSAQETDSSAAIKHERSPSDQSLDQAEADSSLTDMPEAAQHTYRDGNTLTVQPHMSSSQHSGSVHLWEEPNQQQQPQQQQQQQPHQHQLSQPQLGSDRSSDRESLGDLSAASVSSLVIPSPCPSNQEQMTSIFHLVQYLNTLMNLTSKQSTKVESLRAELAEAKAEISKLSEDMQQQQQQGSRASGAYYGGSGSGSVGPGGRRNVYKHDQLEELRNLQENISRERQEWERVKLQDRAELERDRQQLEQDRRDLEKEKLDLRSRKEDLKRQREALQRQIDMMREQGYVVTSPFADQPQRHHSGGDSDVDRQDSALSQQQSGRPINHRRSASADFYSTVGLKDVDNIQNYPSPSASSEPQHTHQARSQVRQPPRLSVGSLSAGQQSNPTGKPPQQPGLPMHLLSARNEQRIGGVNVQRLPLKLSGGSNTSGASLAASVSSSALLQQQQPHVPAATVTPSAAFYAGVQQPFPGRSGGVSRVQSLSAPSRAALAQHGENSRSSPSSLAQVMKLADPKRKTSASATSIRNNSVSSEGKVGNKGQSISPTGKPPTAGSSSSSNKMSSTKPPAPQPGDSPGAPGAPVPTSVPQPGKEKAEGIIYF</sequence>
<dbReference type="CDD" id="cd13329">
    <property type="entry name" value="PH_RhoGEF"/>
    <property type="match status" value="1"/>
</dbReference>
<dbReference type="Proteomes" id="UP000735302">
    <property type="component" value="Unassembled WGS sequence"/>
</dbReference>
<dbReference type="PROSITE" id="PS50010">
    <property type="entry name" value="DH_2"/>
    <property type="match status" value="1"/>
</dbReference>
<dbReference type="SMART" id="SM00233">
    <property type="entry name" value="PH"/>
    <property type="match status" value="1"/>
</dbReference>
<feature type="compositionally biased region" description="Polar residues" evidence="7">
    <location>
        <begin position="795"/>
        <end position="805"/>
    </location>
</feature>
<accession>A0AAV4AZI7</accession>
<dbReference type="PANTHER" id="PTHR13944">
    <property type="entry name" value="AGAP007712-PA"/>
    <property type="match status" value="1"/>
</dbReference>
<dbReference type="Pfam" id="PF17838">
    <property type="entry name" value="PH_16"/>
    <property type="match status" value="1"/>
</dbReference>
<dbReference type="InterPro" id="IPR001849">
    <property type="entry name" value="PH_domain"/>
</dbReference>
<feature type="region of interest" description="Disordered" evidence="7">
    <location>
        <begin position="1138"/>
        <end position="1194"/>
    </location>
</feature>
<dbReference type="SUPFAM" id="SSF50729">
    <property type="entry name" value="PH domain-like"/>
    <property type="match status" value="1"/>
</dbReference>
<proteinExistence type="predicted"/>
<protein>
    <submittedName>
        <fullName evidence="10">Rho guanine nucleotide exchange factor 18</fullName>
    </submittedName>
</protein>
<dbReference type="Gene3D" id="2.30.29.30">
    <property type="entry name" value="Pleckstrin-homology domain (PH domain)/Phosphotyrosine-binding domain (PTB)"/>
    <property type="match status" value="1"/>
</dbReference>
<dbReference type="InterPro" id="IPR035899">
    <property type="entry name" value="DBL_dom_sf"/>
</dbReference>
<feature type="compositionally biased region" description="Low complexity" evidence="7">
    <location>
        <begin position="971"/>
        <end position="983"/>
    </location>
</feature>
<dbReference type="CDD" id="cd00160">
    <property type="entry name" value="RhoGEF"/>
    <property type="match status" value="1"/>
</dbReference>
<evidence type="ECO:0000256" key="4">
    <source>
        <dbReference type="ARBA" id="ARBA00022771"/>
    </source>
</evidence>
<feature type="compositionally biased region" description="Basic and acidic residues" evidence="7">
    <location>
        <begin position="1384"/>
        <end position="1394"/>
    </location>
</feature>
<evidence type="ECO:0000256" key="3">
    <source>
        <dbReference type="ARBA" id="ARBA00022553"/>
    </source>
</evidence>
<feature type="compositionally biased region" description="Polar residues" evidence="7">
    <location>
        <begin position="1108"/>
        <end position="1117"/>
    </location>
</feature>
<comment type="subcellular location">
    <subcellularLocation>
        <location evidence="1">Cytoplasm</location>
    </subcellularLocation>
</comment>
<dbReference type="GO" id="GO:0005737">
    <property type="term" value="C:cytoplasm"/>
    <property type="evidence" value="ECO:0007669"/>
    <property type="project" value="UniProtKB-SubCell"/>
</dbReference>
<keyword evidence="4" id="KW-0862">Zinc</keyword>
<dbReference type="InterPro" id="IPR011993">
    <property type="entry name" value="PH-like_dom_sf"/>
</dbReference>
<dbReference type="Gene3D" id="1.20.900.10">
    <property type="entry name" value="Dbl homology (DH) domain"/>
    <property type="match status" value="1"/>
</dbReference>
<dbReference type="GO" id="GO:0005085">
    <property type="term" value="F:guanyl-nucleotide exchange factor activity"/>
    <property type="evidence" value="ECO:0007669"/>
    <property type="project" value="InterPro"/>
</dbReference>
<keyword evidence="5 6" id="KW-0175">Coiled coil</keyword>
<dbReference type="InterPro" id="IPR051632">
    <property type="entry name" value="Rho_GEF"/>
</dbReference>
<feature type="compositionally biased region" description="Polar residues" evidence="7">
    <location>
        <begin position="1140"/>
        <end position="1153"/>
    </location>
</feature>
<feature type="compositionally biased region" description="Basic and acidic residues" evidence="7">
    <location>
        <begin position="1097"/>
        <end position="1107"/>
    </location>
</feature>
<feature type="coiled-coil region" evidence="6">
    <location>
        <begin position="1003"/>
        <end position="1080"/>
    </location>
</feature>
<feature type="region of interest" description="Disordered" evidence="7">
    <location>
        <begin position="780"/>
        <end position="830"/>
    </location>
</feature>
<feature type="compositionally biased region" description="Polar residues" evidence="7">
    <location>
        <begin position="815"/>
        <end position="829"/>
    </location>
</feature>
<dbReference type="Pfam" id="PF00621">
    <property type="entry name" value="RhoGEF"/>
    <property type="match status" value="1"/>
</dbReference>
<dbReference type="PANTHER" id="PTHR13944:SF21">
    <property type="entry name" value="CYSTS, ISOFORM C"/>
    <property type="match status" value="1"/>
</dbReference>
<dbReference type="SMART" id="SM00325">
    <property type="entry name" value="RhoGEF"/>
    <property type="match status" value="1"/>
</dbReference>
<reference evidence="10 11" key="1">
    <citation type="journal article" date="2021" name="Elife">
        <title>Chloroplast acquisition without the gene transfer in kleptoplastic sea slugs, Plakobranchus ocellatus.</title>
        <authorList>
            <person name="Maeda T."/>
            <person name="Takahashi S."/>
            <person name="Yoshida T."/>
            <person name="Shimamura S."/>
            <person name="Takaki Y."/>
            <person name="Nagai Y."/>
            <person name="Toyoda A."/>
            <person name="Suzuki Y."/>
            <person name="Arimoto A."/>
            <person name="Ishii H."/>
            <person name="Satoh N."/>
            <person name="Nishiyama T."/>
            <person name="Hasebe M."/>
            <person name="Maruyama T."/>
            <person name="Minagawa J."/>
            <person name="Obokata J."/>
            <person name="Shigenobu S."/>
        </authorList>
    </citation>
    <scope>NUCLEOTIDE SEQUENCE [LARGE SCALE GENOMIC DNA]</scope>
</reference>
<comment type="caution">
    <text evidence="10">The sequence shown here is derived from an EMBL/GenBank/DDBJ whole genome shotgun (WGS) entry which is preliminary data.</text>
</comment>
<feature type="compositionally biased region" description="Gly residues" evidence="7">
    <location>
        <begin position="984"/>
        <end position="997"/>
    </location>
</feature>
<gene>
    <name evidence="10" type="ORF">PoB_003920200</name>
</gene>
<evidence type="ECO:0000256" key="5">
    <source>
        <dbReference type="ARBA" id="ARBA00023054"/>
    </source>
</evidence>
<feature type="region of interest" description="Disordered" evidence="7">
    <location>
        <begin position="27"/>
        <end position="129"/>
    </location>
</feature>
<dbReference type="PROSITE" id="PS50003">
    <property type="entry name" value="PH_DOMAIN"/>
    <property type="match status" value="1"/>
</dbReference>
<feature type="compositionally biased region" description="Polar residues" evidence="7">
    <location>
        <begin position="116"/>
        <end position="129"/>
    </location>
</feature>
<feature type="domain" description="DH" evidence="9">
    <location>
        <begin position="292"/>
        <end position="482"/>
    </location>
</feature>
<feature type="compositionally biased region" description="Polar residues" evidence="7">
    <location>
        <begin position="1313"/>
        <end position="1326"/>
    </location>
</feature>
<dbReference type="EMBL" id="BLXT01004445">
    <property type="protein sequence ID" value="GFO12697.1"/>
    <property type="molecule type" value="Genomic_DNA"/>
</dbReference>
<dbReference type="GO" id="GO:0008270">
    <property type="term" value="F:zinc ion binding"/>
    <property type="evidence" value="ECO:0007669"/>
    <property type="project" value="UniProtKB-KW"/>
</dbReference>
<organism evidence="10 11">
    <name type="scientific">Plakobranchus ocellatus</name>
    <dbReference type="NCBI Taxonomy" id="259542"/>
    <lineage>
        <taxon>Eukaryota</taxon>
        <taxon>Metazoa</taxon>
        <taxon>Spiralia</taxon>
        <taxon>Lophotrochozoa</taxon>
        <taxon>Mollusca</taxon>
        <taxon>Gastropoda</taxon>
        <taxon>Heterobranchia</taxon>
        <taxon>Euthyneura</taxon>
        <taxon>Panpulmonata</taxon>
        <taxon>Sacoglossa</taxon>
        <taxon>Placobranchoidea</taxon>
        <taxon>Plakobranchidae</taxon>
        <taxon>Plakobranchus</taxon>
    </lineage>
</organism>
<feature type="compositionally biased region" description="Pro residues" evidence="7">
    <location>
        <begin position="1360"/>
        <end position="1380"/>
    </location>
</feature>
<feature type="compositionally biased region" description="Low complexity" evidence="7">
    <location>
        <begin position="1348"/>
        <end position="1357"/>
    </location>
</feature>
<dbReference type="GO" id="GO:0035023">
    <property type="term" value="P:regulation of Rho protein signal transduction"/>
    <property type="evidence" value="ECO:0007669"/>
    <property type="project" value="TreeGrafter"/>
</dbReference>
<feature type="region of interest" description="Disordered" evidence="7">
    <location>
        <begin position="965"/>
        <end position="1000"/>
    </location>
</feature>
<evidence type="ECO:0000256" key="6">
    <source>
        <dbReference type="SAM" id="Coils"/>
    </source>
</evidence>